<dbReference type="EMBL" id="ATBP01000734">
    <property type="protein sequence ID" value="ETR69114.1"/>
    <property type="molecule type" value="Genomic_DNA"/>
</dbReference>
<organism evidence="1 2">
    <name type="scientific">Candidatus Magnetoglobus multicellularis str. Araruama</name>
    <dbReference type="NCBI Taxonomy" id="890399"/>
    <lineage>
        <taxon>Bacteria</taxon>
        <taxon>Pseudomonadati</taxon>
        <taxon>Thermodesulfobacteriota</taxon>
        <taxon>Desulfobacteria</taxon>
        <taxon>Desulfobacterales</taxon>
        <taxon>Desulfobacteraceae</taxon>
        <taxon>Candidatus Magnetoglobus</taxon>
    </lineage>
</organism>
<accession>A0A1V1P2S5</accession>
<comment type="caution">
    <text evidence="1">The sequence shown here is derived from an EMBL/GenBank/DDBJ whole genome shotgun (WGS) entry which is preliminary data.</text>
</comment>
<dbReference type="AlphaFoldDB" id="A0A1V1P2S5"/>
<proteinExistence type="predicted"/>
<gene>
    <name evidence="1" type="ORF">OMM_09878</name>
</gene>
<sequence length="72" mass="8173">MIGGSCFNIKESALVLENFTREQVSDLFHQHTAATGQQFDIKALDHIYALTQGHPWLVNAFGRELCFDTPRH</sequence>
<evidence type="ECO:0000313" key="2">
    <source>
        <dbReference type="Proteomes" id="UP000189670"/>
    </source>
</evidence>
<evidence type="ECO:0000313" key="1">
    <source>
        <dbReference type="EMBL" id="ETR69114.1"/>
    </source>
</evidence>
<reference evidence="2" key="1">
    <citation type="submission" date="2012-11" db="EMBL/GenBank/DDBJ databases">
        <authorList>
            <person name="Lucero-Rivera Y.E."/>
            <person name="Tovar-Ramirez D."/>
        </authorList>
    </citation>
    <scope>NUCLEOTIDE SEQUENCE [LARGE SCALE GENOMIC DNA]</scope>
    <source>
        <strain evidence="2">Araruama</strain>
    </source>
</reference>
<protein>
    <submittedName>
        <fullName evidence="1">Uncharacterized protein</fullName>
    </submittedName>
</protein>
<name>A0A1V1P2S5_9BACT</name>
<dbReference type="Proteomes" id="UP000189670">
    <property type="component" value="Unassembled WGS sequence"/>
</dbReference>